<dbReference type="InterPro" id="IPR041492">
    <property type="entry name" value="HAD_2"/>
</dbReference>
<dbReference type="SUPFAM" id="SSF56784">
    <property type="entry name" value="HAD-like"/>
    <property type="match status" value="1"/>
</dbReference>
<dbReference type="GO" id="GO:0046872">
    <property type="term" value="F:metal ion binding"/>
    <property type="evidence" value="ECO:0007669"/>
    <property type="project" value="UniProtKB-KW"/>
</dbReference>
<proteinExistence type="inferred from homology"/>
<keyword evidence="7" id="KW-1185">Reference proteome</keyword>
<dbReference type="SFLD" id="SFLDG01129">
    <property type="entry name" value="C1.5:_HAD__Beta-PGM__Phosphata"/>
    <property type="match status" value="1"/>
</dbReference>
<organism evidence="6 7">
    <name type="scientific">Pedobacter lusitanus</name>
    <dbReference type="NCBI Taxonomy" id="1503925"/>
    <lineage>
        <taxon>Bacteria</taxon>
        <taxon>Pseudomonadati</taxon>
        <taxon>Bacteroidota</taxon>
        <taxon>Sphingobacteriia</taxon>
        <taxon>Sphingobacteriales</taxon>
        <taxon>Sphingobacteriaceae</taxon>
        <taxon>Pedobacter</taxon>
    </lineage>
</organism>
<dbReference type="OrthoDB" id="9797743at2"/>
<dbReference type="NCBIfam" id="TIGR01549">
    <property type="entry name" value="HAD-SF-IA-v1"/>
    <property type="match status" value="1"/>
</dbReference>
<dbReference type="PRINTS" id="PR00413">
    <property type="entry name" value="HADHALOGNASE"/>
</dbReference>
<dbReference type="Gene3D" id="3.40.50.1000">
    <property type="entry name" value="HAD superfamily/HAD-like"/>
    <property type="match status" value="1"/>
</dbReference>
<keyword evidence="3" id="KW-0479">Metal-binding</keyword>
<dbReference type="InterPro" id="IPR036412">
    <property type="entry name" value="HAD-like_sf"/>
</dbReference>
<protein>
    <submittedName>
        <fullName evidence="6">Contig44, whole genome shotgun sequence</fullName>
    </submittedName>
</protein>
<evidence type="ECO:0000256" key="1">
    <source>
        <dbReference type="ARBA" id="ARBA00001946"/>
    </source>
</evidence>
<dbReference type="PANTHER" id="PTHR46193">
    <property type="entry name" value="6-PHOSPHOGLUCONATE PHOSPHATASE"/>
    <property type="match status" value="1"/>
</dbReference>
<dbReference type="GO" id="GO:0003824">
    <property type="term" value="F:catalytic activity"/>
    <property type="evidence" value="ECO:0007669"/>
    <property type="project" value="UniProtKB-ARBA"/>
</dbReference>
<dbReference type="STRING" id="1503925.TH53_11095"/>
<comment type="cofactor">
    <cofactor evidence="1">
        <name>Mg(2+)</name>
        <dbReference type="ChEBI" id="CHEBI:18420"/>
    </cofactor>
</comment>
<dbReference type="CDD" id="cd07505">
    <property type="entry name" value="HAD_BPGM-like"/>
    <property type="match status" value="1"/>
</dbReference>
<dbReference type="PANTHER" id="PTHR46193:SF18">
    <property type="entry name" value="HEXITOL PHOSPHATASE B"/>
    <property type="match status" value="1"/>
</dbReference>
<dbReference type="SFLD" id="SFLDS00003">
    <property type="entry name" value="Haloacid_Dehalogenase"/>
    <property type="match status" value="1"/>
</dbReference>
<dbReference type="InterPro" id="IPR006439">
    <property type="entry name" value="HAD-SF_hydro_IA"/>
</dbReference>
<dbReference type="SFLD" id="SFLDG01135">
    <property type="entry name" value="C1.5.6:_HAD__Beta-PGM__Phospha"/>
    <property type="match status" value="1"/>
</dbReference>
<dbReference type="Pfam" id="PF13419">
    <property type="entry name" value="HAD_2"/>
    <property type="match status" value="1"/>
</dbReference>
<dbReference type="Gene3D" id="1.10.150.240">
    <property type="entry name" value="Putative phosphatase, domain 2"/>
    <property type="match status" value="1"/>
</dbReference>
<accession>A0A0D0GIT4</accession>
<evidence type="ECO:0000313" key="7">
    <source>
        <dbReference type="Proteomes" id="UP000032049"/>
    </source>
</evidence>
<evidence type="ECO:0000256" key="5">
    <source>
        <dbReference type="ARBA" id="ARBA00023277"/>
    </source>
</evidence>
<evidence type="ECO:0000313" key="6">
    <source>
        <dbReference type="EMBL" id="KIO77172.1"/>
    </source>
</evidence>
<gene>
    <name evidence="6" type="ORF">TH53_11095</name>
</gene>
<comment type="similarity">
    <text evidence="2">Belongs to the HAD-like hydrolase superfamily. CbbY/CbbZ/Gph/YieH family.</text>
</comment>
<dbReference type="InterPro" id="IPR023198">
    <property type="entry name" value="PGP-like_dom2"/>
</dbReference>
<dbReference type="EMBL" id="JXRA01000044">
    <property type="protein sequence ID" value="KIO77172.1"/>
    <property type="molecule type" value="Genomic_DNA"/>
</dbReference>
<evidence type="ECO:0000256" key="2">
    <source>
        <dbReference type="ARBA" id="ARBA00006171"/>
    </source>
</evidence>
<comment type="caution">
    <text evidence="6">The sequence shown here is derived from an EMBL/GenBank/DDBJ whole genome shotgun (WGS) entry which is preliminary data.</text>
</comment>
<dbReference type="AlphaFoldDB" id="A0A0D0GIT4"/>
<dbReference type="NCBIfam" id="TIGR01509">
    <property type="entry name" value="HAD-SF-IA-v3"/>
    <property type="match status" value="1"/>
</dbReference>
<keyword evidence="4" id="KW-0460">Magnesium</keyword>
<sequence>MTKFKALLFDLDGTLVDSEHFHYSVWNEILAESDVQLEYTDFLKNFAGVPLPGNAKRLKELYEIASPLEILISKKEELTNQRLITSTIELMPYAEEILDYFFSKGIAMALVTASKRADVDELFRKNGLGKYFKLLVTRSDVTKSKPDPESYDLAVKGIGFQKNECLVFEDTLNGLLAAKNAGLTCFAIQGDRESHAKLAGADHIFTDFREARDYMEENKLI</sequence>
<dbReference type="RefSeq" id="WP_041881826.1">
    <property type="nucleotide sequence ID" value="NZ_CP157278.1"/>
</dbReference>
<dbReference type="Proteomes" id="UP000032049">
    <property type="component" value="Unassembled WGS sequence"/>
</dbReference>
<evidence type="ECO:0000256" key="3">
    <source>
        <dbReference type="ARBA" id="ARBA00022723"/>
    </source>
</evidence>
<dbReference type="InterPro" id="IPR023214">
    <property type="entry name" value="HAD_sf"/>
</dbReference>
<name>A0A0D0GIT4_9SPHI</name>
<keyword evidence="5" id="KW-0119">Carbohydrate metabolism</keyword>
<evidence type="ECO:0000256" key="4">
    <source>
        <dbReference type="ARBA" id="ARBA00022842"/>
    </source>
</evidence>
<reference evidence="6 7" key="1">
    <citation type="submission" date="2015-01" db="EMBL/GenBank/DDBJ databases">
        <title>Draft genome sequence of Pedobacter sp. NL19 isolated from sludge of an effluent treatment pond in an abandoned uranium mine.</title>
        <authorList>
            <person name="Santos T."/>
            <person name="Caetano T."/>
            <person name="Covas C."/>
            <person name="Cruz A."/>
            <person name="Mendo S."/>
        </authorList>
    </citation>
    <scope>NUCLEOTIDE SEQUENCE [LARGE SCALE GENOMIC DNA]</scope>
    <source>
        <strain evidence="6 7">NL19</strain>
    </source>
</reference>
<dbReference type="InterPro" id="IPR051600">
    <property type="entry name" value="Beta-PGM-like"/>
</dbReference>